<evidence type="ECO:0000256" key="1">
    <source>
        <dbReference type="ARBA" id="ARBA00022729"/>
    </source>
</evidence>
<dbReference type="Proteomes" id="UP001405405">
    <property type="component" value="Unassembled WGS sequence"/>
</dbReference>
<evidence type="ECO:0000256" key="2">
    <source>
        <dbReference type="SAM" id="Phobius"/>
    </source>
</evidence>
<feature type="transmembrane region" description="Helical" evidence="2">
    <location>
        <begin position="21"/>
        <end position="40"/>
    </location>
</feature>
<keyword evidence="2" id="KW-1133">Transmembrane helix</keyword>
<proteinExistence type="predicted"/>
<reference evidence="4 5" key="1">
    <citation type="submission" date="2023-12" db="EMBL/GenBank/DDBJ databases">
        <title>Chromobacterium sp. strain TRC.1.1.SA producing antimicrobial pigment.</title>
        <authorList>
            <person name="Verma N."/>
            <person name="Choksket S."/>
            <person name="Pinnaka A.K."/>
            <person name="Korpole S."/>
        </authorList>
    </citation>
    <scope>NUCLEOTIDE SEQUENCE [LARGE SCALE GENOMIC DNA]</scope>
    <source>
        <strain evidence="4 5">TRC1.1.SA</strain>
    </source>
</reference>
<dbReference type="PANTHER" id="PTHR35936:SF25">
    <property type="entry name" value="ABC TRANSPORTER SUBSTRATE-BINDING PROTEIN"/>
    <property type="match status" value="1"/>
</dbReference>
<dbReference type="EMBL" id="JAYFSJ010000001">
    <property type="protein sequence ID" value="MEN7429337.1"/>
    <property type="molecule type" value="Genomic_DNA"/>
</dbReference>
<accession>A0ABV0CDY0</accession>
<keyword evidence="2" id="KW-0472">Membrane</keyword>
<protein>
    <submittedName>
        <fullName evidence="4">Transporter substrate-binding domain-containing protein</fullName>
    </submittedName>
</protein>
<sequence length="271" mass="29939">MRVHLVCKALQQVGGIGGRGMAYKCVLLSVFMLIAGFSHAESRKLTLCYDKYPPYAIGEFGEAASGGIKVKLLQDIGKQLDILVAVKILPWKRCLSAAKDGLVDGILPLYKTPEREQFMAFSLPVMRQYNCFLYKKSAFRGRVDWTDYQALKDHHLGMEIGSVVDKDMEAIFESAHPIERAADSITLMKMMDSGRIDLATIDSNVGKYLVNQQGVADTIGVSDVPIGKLSYAAFGFSRASGADKWVAEFNKVIEKMRKAGLLEKLEAQTSK</sequence>
<organism evidence="4 5">
    <name type="scientific">Chromobacterium indicum</name>
    <dbReference type="NCBI Taxonomy" id="3110228"/>
    <lineage>
        <taxon>Bacteria</taxon>
        <taxon>Pseudomonadati</taxon>
        <taxon>Pseudomonadota</taxon>
        <taxon>Betaproteobacteria</taxon>
        <taxon>Neisseriales</taxon>
        <taxon>Chromobacteriaceae</taxon>
        <taxon>Chromobacterium</taxon>
    </lineage>
</organism>
<comment type="caution">
    <text evidence="4">The sequence shown here is derived from an EMBL/GenBank/DDBJ whole genome shotgun (WGS) entry which is preliminary data.</text>
</comment>
<evidence type="ECO:0000313" key="4">
    <source>
        <dbReference type="EMBL" id="MEN7429337.1"/>
    </source>
</evidence>
<keyword evidence="5" id="KW-1185">Reference proteome</keyword>
<dbReference type="Gene3D" id="3.40.190.10">
    <property type="entry name" value="Periplasmic binding protein-like II"/>
    <property type="match status" value="2"/>
</dbReference>
<dbReference type="SUPFAM" id="SSF53850">
    <property type="entry name" value="Periplasmic binding protein-like II"/>
    <property type="match status" value="1"/>
</dbReference>
<evidence type="ECO:0000259" key="3">
    <source>
        <dbReference type="SMART" id="SM00062"/>
    </source>
</evidence>
<feature type="domain" description="Solute-binding protein family 3/N-terminal" evidence="3">
    <location>
        <begin position="44"/>
        <end position="271"/>
    </location>
</feature>
<dbReference type="PANTHER" id="PTHR35936">
    <property type="entry name" value="MEMBRANE-BOUND LYTIC MUREIN TRANSGLYCOSYLASE F"/>
    <property type="match status" value="1"/>
</dbReference>
<dbReference type="SMART" id="SM00062">
    <property type="entry name" value="PBPb"/>
    <property type="match status" value="1"/>
</dbReference>
<gene>
    <name evidence="4" type="ORF">VA599_01180</name>
</gene>
<dbReference type="InterPro" id="IPR001638">
    <property type="entry name" value="Solute-binding_3/MltF_N"/>
</dbReference>
<name>A0ABV0CDY0_9NEIS</name>
<dbReference type="RefSeq" id="WP_346787396.1">
    <property type="nucleotide sequence ID" value="NZ_JAYFSJ010000001.1"/>
</dbReference>
<keyword evidence="2" id="KW-0812">Transmembrane</keyword>
<keyword evidence="1" id="KW-0732">Signal</keyword>
<dbReference type="Pfam" id="PF00497">
    <property type="entry name" value="SBP_bac_3"/>
    <property type="match status" value="1"/>
</dbReference>
<evidence type="ECO:0000313" key="5">
    <source>
        <dbReference type="Proteomes" id="UP001405405"/>
    </source>
</evidence>